<protein>
    <submittedName>
        <fullName evidence="1">Uncharacterized protein</fullName>
    </submittedName>
</protein>
<accession>A0A1R4KHY6</accession>
<sequence length="206" mass="22580">MSIEITDSLKAQILLSAVTSAGPGATDDQVNGQISRIVDMLSDGSPQLRIFDHAEKKAENSTGVGHFVGTIVYVDLEGNGVDGKQPTNRPIVFIRTGVSKYYSDGIEHIRLDRIDSRDGERAKQLTRQAESLIGHKVLVTKRGEKVGGESQRVLVALEDRGPDPDFPADFTLQQGASMIDWNSRKTPDRVSIVPRLKRLPQLHNVA</sequence>
<evidence type="ECO:0000313" key="2">
    <source>
        <dbReference type="Proteomes" id="UP000196320"/>
    </source>
</evidence>
<evidence type="ECO:0000313" key="1">
    <source>
        <dbReference type="EMBL" id="SJN43704.1"/>
    </source>
</evidence>
<dbReference type="AlphaFoldDB" id="A0A1R4KHY6"/>
<dbReference type="EMBL" id="FUKO01000033">
    <property type="protein sequence ID" value="SJN43704.1"/>
    <property type="molecule type" value="Genomic_DNA"/>
</dbReference>
<dbReference type="RefSeq" id="WP_021200905.1">
    <property type="nucleotide sequence ID" value="NZ_FUKO01000033.1"/>
</dbReference>
<reference evidence="1 2" key="1">
    <citation type="submission" date="2017-02" db="EMBL/GenBank/DDBJ databases">
        <authorList>
            <person name="Peterson S.W."/>
        </authorList>
    </citation>
    <scope>NUCLEOTIDE SEQUENCE [LARGE SCALE GENOMIC DNA]</scope>
    <source>
        <strain evidence="1 2">B Mb 05.01</strain>
    </source>
</reference>
<proteinExistence type="predicted"/>
<keyword evidence="2" id="KW-1185">Reference proteome</keyword>
<organism evidence="1 2">
    <name type="scientific">Microbacterium esteraromaticum</name>
    <dbReference type="NCBI Taxonomy" id="57043"/>
    <lineage>
        <taxon>Bacteria</taxon>
        <taxon>Bacillati</taxon>
        <taxon>Actinomycetota</taxon>
        <taxon>Actinomycetes</taxon>
        <taxon>Micrococcales</taxon>
        <taxon>Microbacteriaceae</taxon>
        <taxon>Microbacterium</taxon>
    </lineage>
</organism>
<gene>
    <name evidence="1" type="ORF">FM104_12860</name>
</gene>
<dbReference type="Proteomes" id="UP000196320">
    <property type="component" value="Unassembled WGS sequence"/>
</dbReference>
<name>A0A1R4KHY6_9MICO</name>